<name>A0A8X8X3Q6_SALSN</name>
<protein>
    <submittedName>
        <fullName evidence="1">Uncharacterized protein</fullName>
    </submittedName>
</protein>
<dbReference type="InterPro" id="IPR053283">
    <property type="entry name" value="TUNICAMYCIN_INDUCED_1"/>
</dbReference>
<accession>A0A8X8X3Q6</accession>
<organism evidence="1">
    <name type="scientific">Salvia splendens</name>
    <name type="common">Scarlet sage</name>
    <dbReference type="NCBI Taxonomy" id="180675"/>
    <lineage>
        <taxon>Eukaryota</taxon>
        <taxon>Viridiplantae</taxon>
        <taxon>Streptophyta</taxon>
        <taxon>Embryophyta</taxon>
        <taxon>Tracheophyta</taxon>
        <taxon>Spermatophyta</taxon>
        <taxon>Magnoliopsida</taxon>
        <taxon>eudicotyledons</taxon>
        <taxon>Gunneridae</taxon>
        <taxon>Pentapetalae</taxon>
        <taxon>asterids</taxon>
        <taxon>lamiids</taxon>
        <taxon>Lamiales</taxon>
        <taxon>Lamiaceae</taxon>
        <taxon>Nepetoideae</taxon>
        <taxon>Mentheae</taxon>
        <taxon>Salviinae</taxon>
        <taxon>Salvia</taxon>
        <taxon>Salvia subgen. Calosphace</taxon>
        <taxon>core Calosphace</taxon>
    </lineage>
</organism>
<evidence type="ECO:0000313" key="1">
    <source>
        <dbReference type="EMBL" id="KAG6406386.1"/>
    </source>
</evidence>
<gene>
    <name evidence="1" type="ORF">SASPL_133986</name>
</gene>
<proteinExistence type="predicted"/>
<keyword evidence="2" id="KW-1185">Reference proteome</keyword>
<dbReference type="Proteomes" id="UP000298416">
    <property type="component" value="Unassembled WGS sequence"/>
</dbReference>
<sequence length="417" mass="47900">MHSQIKVIRSTGAARKLKRYLQLYQFTVVADSRQPSPSITQHFTALTESDIPLQPPHFLQGVLDSISKKEKWALEDFWVSEMDVKKAKYKTVQRYDFRVHVGKIEVALKMHDEASEWKKLVRLSENGTSNFEALARRIGSTAVIDSFKVEGPLELMVVGEDDRLSLTFPLNRSHFGLRRILVGEGISIEVKGAEEISLFHPSNYQFLYGMFRYRRWSDVGSVWPALCTRLLPICIQGSASVVAYRSGRPGSPIRTSSRSKDVIKLLPERCYVRRNYERSVHLPNSLGTRIALLKRGLKSFLNETDNPNTAAMGSLKVRISAFPMYRFPLELRRNIRTNDSYWSTLAEWRTRPSTERVRFEVAARIEGEVLKPLVIKKVGAFPCTFCETMDLLVQNSPFNLFINFSVPQMSITFRNRW</sequence>
<dbReference type="PANTHER" id="PTHR34454">
    <property type="entry name" value="TUNICAMYCIN INDUCED PROTEIN"/>
    <property type="match status" value="1"/>
</dbReference>
<dbReference type="EMBL" id="PNBA02000012">
    <property type="protein sequence ID" value="KAG6406386.1"/>
    <property type="molecule type" value="Genomic_DNA"/>
</dbReference>
<dbReference type="PANTHER" id="PTHR34454:SF3">
    <property type="entry name" value="PEPTIDASE I, PUTATIVE-RELATED"/>
    <property type="match status" value="1"/>
</dbReference>
<comment type="caution">
    <text evidence="1">The sequence shown here is derived from an EMBL/GenBank/DDBJ whole genome shotgun (WGS) entry which is preliminary data.</text>
</comment>
<reference evidence="1" key="1">
    <citation type="submission" date="2018-01" db="EMBL/GenBank/DDBJ databases">
        <authorList>
            <person name="Mao J.F."/>
        </authorList>
    </citation>
    <scope>NUCLEOTIDE SEQUENCE</scope>
    <source>
        <strain evidence="1">Huo1</strain>
        <tissue evidence="1">Leaf</tissue>
    </source>
</reference>
<dbReference type="AlphaFoldDB" id="A0A8X8X3Q6"/>
<reference evidence="1" key="2">
    <citation type="submission" date="2020-08" db="EMBL/GenBank/DDBJ databases">
        <title>Plant Genome Project.</title>
        <authorList>
            <person name="Zhang R.-G."/>
        </authorList>
    </citation>
    <scope>NUCLEOTIDE SEQUENCE</scope>
    <source>
        <strain evidence="1">Huo1</strain>
        <tissue evidence="1">Leaf</tissue>
    </source>
</reference>
<evidence type="ECO:0000313" key="2">
    <source>
        <dbReference type="Proteomes" id="UP000298416"/>
    </source>
</evidence>